<dbReference type="AlphaFoldDB" id="A0A074K4E1"/>
<evidence type="ECO:0000256" key="1">
    <source>
        <dbReference type="SAM" id="MobiDB-lite"/>
    </source>
</evidence>
<dbReference type="eggNOG" id="ENOG502ZGTB">
    <property type="taxonomic scope" value="Bacteria"/>
</dbReference>
<name>A0A074K4E1_9RHOB</name>
<protein>
    <recommendedName>
        <fullName evidence="2">Urease accessory protein UreE C-terminal domain-containing protein</fullName>
    </recommendedName>
</protein>
<dbReference type="RefSeq" id="WP_051692128.1">
    <property type="nucleotide sequence ID" value="NZ_AUND01000001.1"/>
</dbReference>
<dbReference type="EMBL" id="AUND01000001">
    <property type="protein sequence ID" value="KEO56457.1"/>
    <property type="molecule type" value="Genomic_DNA"/>
</dbReference>
<accession>A0A074K4E1</accession>
<dbReference type="GO" id="GO:0019627">
    <property type="term" value="P:urea metabolic process"/>
    <property type="evidence" value="ECO:0007669"/>
    <property type="project" value="InterPro"/>
</dbReference>
<dbReference type="Gene3D" id="3.30.70.790">
    <property type="entry name" value="UreE, C-terminal domain"/>
    <property type="match status" value="1"/>
</dbReference>
<organism evidence="3 4">
    <name type="scientific">Thioclava pacifica DSM 10166</name>
    <dbReference type="NCBI Taxonomy" id="1353537"/>
    <lineage>
        <taxon>Bacteria</taxon>
        <taxon>Pseudomonadati</taxon>
        <taxon>Pseudomonadota</taxon>
        <taxon>Alphaproteobacteria</taxon>
        <taxon>Rhodobacterales</taxon>
        <taxon>Paracoccaceae</taxon>
        <taxon>Thioclava</taxon>
    </lineage>
</organism>
<dbReference type="Proteomes" id="UP000027432">
    <property type="component" value="Unassembled WGS sequence"/>
</dbReference>
<dbReference type="InterPro" id="IPR007864">
    <property type="entry name" value="UreE_C_dom"/>
</dbReference>
<evidence type="ECO:0000313" key="3">
    <source>
        <dbReference type="EMBL" id="KEO56457.1"/>
    </source>
</evidence>
<keyword evidence="4" id="KW-1185">Reference proteome</keyword>
<comment type="caution">
    <text evidence="3">The sequence shown here is derived from an EMBL/GenBank/DDBJ whole genome shotgun (WGS) entry which is preliminary data.</text>
</comment>
<evidence type="ECO:0000313" key="4">
    <source>
        <dbReference type="Proteomes" id="UP000027432"/>
    </source>
</evidence>
<dbReference type="SUPFAM" id="SSF69737">
    <property type="entry name" value="Urease metallochaperone UreE, C-terminal domain"/>
    <property type="match status" value="1"/>
</dbReference>
<evidence type="ECO:0000259" key="2">
    <source>
        <dbReference type="Pfam" id="PF05194"/>
    </source>
</evidence>
<dbReference type="GO" id="GO:0065003">
    <property type="term" value="P:protein-containing complex assembly"/>
    <property type="evidence" value="ECO:0007669"/>
    <property type="project" value="InterPro"/>
</dbReference>
<dbReference type="GO" id="GO:0016151">
    <property type="term" value="F:nickel cation binding"/>
    <property type="evidence" value="ECO:0007669"/>
    <property type="project" value="InterPro"/>
</dbReference>
<feature type="domain" description="Urease accessory protein UreE C-terminal" evidence="2">
    <location>
        <begin position="15"/>
        <end position="87"/>
    </location>
</feature>
<feature type="region of interest" description="Disordered" evidence="1">
    <location>
        <begin position="79"/>
        <end position="105"/>
    </location>
</feature>
<reference evidence="3 4" key="1">
    <citation type="submission" date="2013-07" db="EMBL/GenBank/DDBJ databases">
        <title>Thioclava pacifica DSM 10166 Genome Sequencing.</title>
        <authorList>
            <person name="Lai Q."/>
            <person name="Shao Z."/>
        </authorList>
    </citation>
    <scope>NUCLEOTIDE SEQUENCE [LARGE SCALE GENOMIC DNA]</scope>
    <source>
        <strain evidence="3 4">DSM 10166</strain>
    </source>
</reference>
<gene>
    <name evidence="3" type="ORF">TP2_02715</name>
</gene>
<dbReference type="STRING" id="1353537.TP2_02715"/>
<sequence length="105" mass="11164">MSSINQKTTLIELRGDLVRAALCIGRFHAPCQVEPDRLLVMADPALSAALSDLGLTLTPVDEAFTQVEMPASCMPARRVITHGSHAHETDEDDEADLPAGPASNA</sequence>
<dbReference type="Pfam" id="PF05194">
    <property type="entry name" value="UreE_C"/>
    <property type="match status" value="1"/>
</dbReference>
<proteinExistence type="predicted"/>